<evidence type="ECO:0000256" key="8">
    <source>
        <dbReference type="SAM" id="Phobius"/>
    </source>
</evidence>
<comment type="subcellular location">
    <subcellularLocation>
        <location evidence="1">Cell membrane</location>
        <topology evidence="1">Multi-pass membrane protein</topology>
    </subcellularLocation>
</comment>
<dbReference type="Pfam" id="PF01757">
    <property type="entry name" value="Acyl_transf_3"/>
    <property type="match status" value="1"/>
</dbReference>
<keyword evidence="3 10" id="KW-0808">Transferase</keyword>
<feature type="transmembrane region" description="Helical" evidence="8">
    <location>
        <begin position="34"/>
        <end position="56"/>
    </location>
</feature>
<dbReference type="PANTHER" id="PTHR23028:SF53">
    <property type="entry name" value="ACYL_TRANSF_3 DOMAIN-CONTAINING PROTEIN"/>
    <property type="match status" value="1"/>
</dbReference>
<evidence type="ECO:0000256" key="6">
    <source>
        <dbReference type="ARBA" id="ARBA00023136"/>
    </source>
</evidence>
<protein>
    <submittedName>
        <fullName evidence="10">Acyltransferase family protein</fullName>
        <ecNumber evidence="10">2.3.1.-</ecNumber>
    </submittedName>
</protein>
<evidence type="ECO:0000256" key="4">
    <source>
        <dbReference type="ARBA" id="ARBA00022692"/>
    </source>
</evidence>
<dbReference type="GO" id="GO:0016747">
    <property type="term" value="F:acyltransferase activity, transferring groups other than amino-acyl groups"/>
    <property type="evidence" value="ECO:0007669"/>
    <property type="project" value="InterPro"/>
</dbReference>
<keyword evidence="4 8" id="KW-0812">Transmembrane</keyword>
<feature type="domain" description="Acyltransferase 3" evidence="9">
    <location>
        <begin position="10"/>
        <end position="350"/>
    </location>
</feature>
<evidence type="ECO:0000256" key="7">
    <source>
        <dbReference type="ARBA" id="ARBA00023315"/>
    </source>
</evidence>
<gene>
    <name evidence="10" type="ORF">QBD03_03685</name>
</gene>
<evidence type="ECO:0000259" key="9">
    <source>
        <dbReference type="Pfam" id="PF01757"/>
    </source>
</evidence>
<accession>A0AAF0KAL4</accession>
<sequence>MGSIKKARIRWFSLIRIFGLGMVLYYHYFKTRYAGGFVGVDVFFTFSGYLITALFIDEFIRRDKVKLWAFYRRRFNRIFPPLLLMVLIAVPLSLIANPDLRTNLTKQITATLSFTTNFYEISTGGSYETNFIPHLFVHTWSLAVEMHFYLIWGLIVYLVSRTVKSAKYFRTAIFSVSFVLFAVSFLSMFTQIKGLSEYSPIYFSSLTHGYPFFVGAMIGSFCGVGQSAQGFNQLTSHLAWKTPLIGFVVSALLLFGLGTRMKFDQASTYAYGILLGSLITGCLIIFARLLHDKAPNVAEPRFITYLADISYAMYLFHWPLYIIFLSYFNNNIKAVVAALIGSVIFSTLSYYYIEPLLMGKPVAYQKAVGGPLLFAMVILGVVTANYAVDAPHMSSLEQHLWVGNLYQDADQIQAVHAKVSQPKQTVPVSQTNYNVPQGISIIGDSVTLGARSYLLEHVKNSDINAEGNRRMDQAYDVLMNQQNNNQLREYVVICIGTNAFPDFKEQIDKIIHDLKKGHRLIFMTPYDGHADATYDSTKIAVYERTLPAKYPFITVTDWNKIAASHPEVFEGTDGTHFGGIEKGNILYTKGINDAIKTAGKKTVKA</sequence>
<dbReference type="InterPro" id="IPR050879">
    <property type="entry name" value="Acyltransferase_3"/>
</dbReference>
<keyword evidence="2" id="KW-1003">Cell membrane</keyword>
<keyword evidence="6 8" id="KW-0472">Membrane</keyword>
<dbReference type="AlphaFoldDB" id="A0AAF0KAL4"/>
<feature type="transmembrane region" description="Helical" evidence="8">
    <location>
        <begin position="365"/>
        <end position="388"/>
    </location>
</feature>
<feature type="transmembrane region" description="Helical" evidence="8">
    <location>
        <begin position="9"/>
        <end position="28"/>
    </location>
</feature>
<dbReference type="InterPro" id="IPR002656">
    <property type="entry name" value="Acyl_transf_3_dom"/>
</dbReference>
<dbReference type="PANTHER" id="PTHR23028">
    <property type="entry name" value="ACETYLTRANSFERASE"/>
    <property type="match status" value="1"/>
</dbReference>
<feature type="transmembrane region" description="Helical" evidence="8">
    <location>
        <begin position="77"/>
        <end position="96"/>
    </location>
</feature>
<name>A0AAF0KAL4_LATSK</name>
<feature type="transmembrane region" description="Helical" evidence="8">
    <location>
        <begin position="269"/>
        <end position="290"/>
    </location>
</feature>
<feature type="transmembrane region" description="Helical" evidence="8">
    <location>
        <begin position="209"/>
        <end position="226"/>
    </location>
</feature>
<dbReference type="GO" id="GO:0009103">
    <property type="term" value="P:lipopolysaccharide biosynthetic process"/>
    <property type="evidence" value="ECO:0007669"/>
    <property type="project" value="TreeGrafter"/>
</dbReference>
<evidence type="ECO:0000313" key="11">
    <source>
        <dbReference type="Proteomes" id="UP001179858"/>
    </source>
</evidence>
<proteinExistence type="predicted"/>
<dbReference type="GO" id="GO:0005886">
    <property type="term" value="C:plasma membrane"/>
    <property type="evidence" value="ECO:0007669"/>
    <property type="project" value="UniProtKB-SubCell"/>
</dbReference>
<organism evidence="10 11">
    <name type="scientific">Latilactobacillus sakei</name>
    <name type="common">Lactobacillus sakei</name>
    <dbReference type="NCBI Taxonomy" id="1599"/>
    <lineage>
        <taxon>Bacteria</taxon>
        <taxon>Bacillati</taxon>
        <taxon>Bacillota</taxon>
        <taxon>Bacilli</taxon>
        <taxon>Lactobacillales</taxon>
        <taxon>Lactobacillaceae</taxon>
        <taxon>Latilactobacillus</taxon>
    </lineage>
</organism>
<dbReference type="EMBL" id="CP122959">
    <property type="protein sequence ID" value="WGI19820.1"/>
    <property type="molecule type" value="Genomic_DNA"/>
</dbReference>
<keyword evidence="5 8" id="KW-1133">Transmembrane helix</keyword>
<keyword evidence="7 10" id="KW-0012">Acyltransferase</keyword>
<dbReference type="Gene3D" id="3.40.50.1110">
    <property type="entry name" value="SGNH hydrolase"/>
    <property type="match status" value="1"/>
</dbReference>
<feature type="transmembrane region" description="Helical" evidence="8">
    <location>
        <begin position="334"/>
        <end position="353"/>
    </location>
</feature>
<evidence type="ECO:0000256" key="1">
    <source>
        <dbReference type="ARBA" id="ARBA00004651"/>
    </source>
</evidence>
<dbReference type="InterPro" id="IPR036514">
    <property type="entry name" value="SGNH_hydro_sf"/>
</dbReference>
<dbReference type="Proteomes" id="UP001179858">
    <property type="component" value="Chromosome"/>
</dbReference>
<evidence type="ECO:0000313" key="10">
    <source>
        <dbReference type="EMBL" id="WGI19820.1"/>
    </source>
</evidence>
<evidence type="ECO:0000256" key="5">
    <source>
        <dbReference type="ARBA" id="ARBA00022989"/>
    </source>
</evidence>
<dbReference type="SUPFAM" id="SSF52266">
    <property type="entry name" value="SGNH hydrolase"/>
    <property type="match status" value="1"/>
</dbReference>
<feature type="transmembrane region" description="Helical" evidence="8">
    <location>
        <begin position="135"/>
        <end position="159"/>
    </location>
</feature>
<feature type="transmembrane region" description="Helical" evidence="8">
    <location>
        <begin position="302"/>
        <end position="328"/>
    </location>
</feature>
<reference evidence="10" key="1">
    <citation type="submission" date="2023-04" db="EMBL/GenBank/DDBJ databases">
        <title>Novel strain of Lactilactobacillus sakei and use thereof.</title>
        <authorList>
            <person name="Kim S.Y."/>
        </authorList>
    </citation>
    <scope>NUCLEOTIDE SEQUENCE</scope>
    <source>
        <strain evidence="10">HUP1</strain>
    </source>
</reference>
<feature type="transmembrane region" description="Helical" evidence="8">
    <location>
        <begin position="238"/>
        <end position="257"/>
    </location>
</feature>
<feature type="transmembrane region" description="Helical" evidence="8">
    <location>
        <begin position="171"/>
        <end position="189"/>
    </location>
</feature>
<dbReference type="EC" id="2.3.1.-" evidence="10"/>
<evidence type="ECO:0000256" key="3">
    <source>
        <dbReference type="ARBA" id="ARBA00022679"/>
    </source>
</evidence>
<dbReference type="RefSeq" id="WP_025015887.1">
    <property type="nucleotide sequence ID" value="NZ_BJLN01000006.1"/>
</dbReference>
<evidence type="ECO:0000256" key="2">
    <source>
        <dbReference type="ARBA" id="ARBA00022475"/>
    </source>
</evidence>